<evidence type="ECO:0000313" key="6">
    <source>
        <dbReference type="EMBL" id="RHY21552.1"/>
    </source>
</evidence>
<dbReference type="Pfam" id="PF00443">
    <property type="entry name" value="UCH"/>
    <property type="match status" value="1"/>
</dbReference>
<keyword evidence="1" id="KW-0479">Metal-binding</keyword>
<dbReference type="Pfam" id="PF06839">
    <property type="entry name" value="Zn_ribbon_GRF"/>
    <property type="match status" value="1"/>
</dbReference>
<dbReference type="InterPro" id="IPR001394">
    <property type="entry name" value="Peptidase_C19_UCH"/>
</dbReference>
<organism evidence="6 7">
    <name type="scientific">Aphanomyces astaci</name>
    <name type="common">Crayfish plague agent</name>
    <dbReference type="NCBI Taxonomy" id="112090"/>
    <lineage>
        <taxon>Eukaryota</taxon>
        <taxon>Sar</taxon>
        <taxon>Stramenopiles</taxon>
        <taxon>Oomycota</taxon>
        <taxon>Saprolegniomycetes</taxon>
        <taxon>Saprolegniales</taxon>
        <taxon>Verrucalvaceae</taxon>
        <taxon>Aphanomyces</taxon>
    </lineage>
</organism>
<evidence type="ECO:0000259" key="5">
    <source>
        <dbReference type="PROSITE" id="PS51999"/>
    </source>
</evidence>
<keyword evidence="2 4" id="KW-0863">Zinc-finger</keyword>
<dbReference type="GO" id="GO:0005634">
    <property type="term" value="C:nucleus"/>
    <property type="evidence" value="ECO:0007669"/>
    <property type="project" value="TreeGrafter"/>
</dbReference>
<dbReference type="PANTHER" id="PTHR24006">
    <property type="entry name" value="UBIQUITIN CARBOXYL-TERMINAL HYDROLASE"/>
    <property type="match status" value="1"/>
</dbReference>
<dbReference type="EMBL" id="QUSZ01002618">
    <property type="protein sequence ID" value="RHY21552.1"/>
    <property type="molecule type" value="Genomic_DNA"/>
</dbReference>
<dbReference type="CDD" id="cd02257">
    <property type="entry name" value="Peptidase_C19"/>
    <property type="match status" value="1"/>
</dbReference>
<feature type="domain" description="GRF-type" evidence="5">
    <location>
        <begin position="90"/>
        <end position="131"/>
    </location>
</feature>
<gene>
    <name evidence="6" type="ORF">DYB36_006747</name>
</gene>
<sequence>MTRLAIMQALVNAAKPKQTLLSYFGRSQPPPPRPVAPGNLLPTAACFQTTLQQTLTCTSCSYSRPISETFRELSLDFPPLSVRTPRPLVCSCRKPPVLLTVKKEGANHGRQFVKCGQPVNPCKFFEWQDCPPLAPLALTQLLTEHFKPRKVDITCEKCPHGKQATMTCHIQSLPPVLVLHLKRFEVQHATLTKRVDAVDTPVTLDPSTWPLAGIASKPTDRLATTHVPTPLYQLKVDATQVLHGHGAKSGYLLVYVQRDLVLRRSAAQASAPHAE</sequence>
<dbReference type="SUPFAM" id="SSF54001">
    <property type="entry name" value="Cysteine proteinases"/>
    <property type="match status" value="1"/>
</dbReference>
<dbReference type="InterPro" id="IPR010666">
    <property type="entry name" value="Znf_GRF"/>
</dbReference>
<dbReference type="AlphaFoldDB" id="A0A397BKF1"/>
<dbReference type="GO" id="GO:0005829">
    <property type="term" value="C:cytosol"/>
    <property type="evidence" value="ECO:0007669"/>
    <property type="project" value="TreeGrafter"/>
</dbReference>
<evidence type="ECO:0000256" key="2">
    <source>
        <dbReference type="ARBA" id="ARBA00022771"/>
    </source>
</evidence>
<dbReference type="VEuPathDB" id="FungiDB:H257_04800"/>
<evidence type="ECO:0000256" key="4">
    <source>
        <dbReference type="PROSITE-ProRule" id="PRU01343"/>
    </source>
</evidence>
<dbReference type="Gene3D" id="3.90.70.10">
    <property type="entry name" value="Cysteine proteinases"/>
    <property type="match status" value="1"/>
</dbReference>
<reference evidence="6 7" key="1">
    <citation type="submission" date="2018-08" db="EMBL/GenBank/DDBJ databases">
        <title>Aphanomyces genome sequencing and annotation.</title>
        <authorList>
            <person name="Minardi D."/>
            <person name="Oidtmann B."/>
            <person name="Van Der Giezen M."/>
            <person name="Studholme D.J."/>
        </authorList>
    </citation>
    <scope>NUCLEOTIDE SEQUENCE [LARGE SCALE GENOMIC DNA]</scope>
    <source>
        <strain evidence="6 7">Kv</strain>
    </source>
</reference>
<evidence type="ECO:0000256" key="3">
    <source>
        <dbReference type="ARBA" id="ARBA00022833"/>
    </source>
</evidence>
<dbReference type="PROSITE" id="PS51999">
    <property type="entry name" value="ZF_GRF"/>
    <property type="match status" value="1"/>
</dbReference>
<dbReference type="InterPro" id="IPR038765">
    <property type="entry name" value="Papain-like_cys_pep_sf"/>
</dbReference>
<keyword evidence="3" id="KW-0862">Zinc</keyword>
<dbReference type="GO" id="GO:0016579">
    <property type="term" value="P:protein deubiquitination"/>
    <property type="evidence" value="ECO:0007669"/>
    <property type="project" value="InterPro"/>
</dbReference>
<dbReference type="GO" id="GO:0004843">
    <property type="term" value="F:cysteine-type deubiquitinase activity"/>
    <property type="evidence" value="ECO:0007669"/>
    <property type="project" value="InterPro"/>
</dbReference>
<proteinExistence type="predicted"/>
<dbReference type="GO" id="GO:0008270">
    <property type="term" value="F:zinc ion binding"/>
    <property type="evidence" value="ECO:0007669"/>
    <property type="project" value="UniProtKB-KW"/>
</dbReference>
<evidence type="ECO:0000313" key="7">
    <source>
        <dbReference type="Proteomes" id="UP000265427"/>
    </source>
</evidence>
<protein>
    <recommendedName>
        <fullName evidence="5">GRF-type domain-containing protein</fullName>
    </recommendedName>
</protein>
<dbReference type="Proteomes" id="UP000265427">
    <property type="component" value="Unassembled WGS sequence"/>
</dbReference>
<name>A0A397BKF1_APHAT</name>
<evidence type="ECO:0000256" key="1">
    <source>
        <dbReference type="ARBA" id="ARBA00022723"/>
    </source>
</evidence>
<comment type="caution">
    <text evidence="6">The sequence shown here is derived from an EMBL/GenBank/DDBJ whole genome shotgun (WGS) entry which is preliminary data.</text>
</comment>
<dbReference type="InterPro" id="IPR050164">
    <property type="entry name" value="Peptidase_C19"/>
</dbReference>
<accession>A0A397BKF1</accession>